<sequence>MRASDISQIPVLDGEKLVGVLDEEDLLFNVSKSEKAFTQSVTEFMVTDLDVLPVGASEEDLLKTLTQGKVAIIYDGDTFVGFITKVDLINHYRTKISKD</sequence>
<dbReference type="InterPro" id="IPR046342">
    <property type="entry name" value="CBS_dom_sf"/>
</dbReference>
<comment type="caution">
    <text evidence="2">The sequence shown here is derived from an EMBL/GenBank/DDBJ whole genome shotgun (WGS) entry which is preliminary data.</text>
</comment>
<gene>
    <name evidence="2" type="ORF">ABS24_06575</name>
</gene>
<dbReference type="Pfam" id="PF00571">
    <property type="entry name" value="CBS"/>
    <property type="match status" value="2"/>
</dbReference>
<protein>
    <recommendedName>
        <fullName evidence="1">CBS domain-containing protein</fullName>
    </recommendedName>
</protein>
<dbReference type="Gene3D" id="3.10.580.10">
    <property type="entry name" value="CBS-domain"/>
    <property type="match status" value="1"/>
</dbReference>
<dbReference type="EMBL" id="LICA01000337">
    <property type="protein sequence ID" value="KRO92419.1"/>
    <property type="molecule type" value="Genomic_DNA"/>
</dbReference>
<feature type="domain" description="CBS" evidence="1">
    <location>
        <begin position="41"/>
        <end position="91"/>
    </location>
</feature>
<name>A0A0R2U539_9GAMM</name>
<reference evidence="2 3" key="1">
    <citation type="submission" date="2015-10" db="EMBL/GenBank/DDBJ databases">
        <title>Metagenome-Assembled Genomes uncover a global brackish microbiome.</title>
        <authorList>
            <person name="Hugerth L.W."/>
            <person name="Larsson J."/>
            <person name="Alneberg J."/>
            <person name="Lindh M.V."/>
            <person name="Legrand C."/>
            <person name="Pinhassi J."/>
            <person name="Andersson A.F."/>
        </authorList>
    </citation>
    <scope>NUCLEOTIDE SEQUENCE [LARGE SCALE GENOMIC DNA]</scope>
    <source>
        <strain evidence="2">BACL26 MAG-121220-bin70</strain>
    </source>
</reference>
<feature type="domain" description="CBS" evidence="1">
    <location>
        <begin position="1"/>
        <end position="29"/>
    </location>
</feature>
<dbReference type="InterPro" id="IPR000644">
    <property type="entry name" value="CBS_dom"/>
</dbReference>
<dbReference type="Proteomes" id="UP000051213">
    <property type="component" value="Unassembled WGS sequence"/>
</dbReference>
<evidence type="ECO:0000313" key="3">
    <source>
        <dbReference type="Proteomes" id="UP000051213"/>
    </source>
</evidence>
<evidence type="ECO:0000313" key="2">
    <source>
        <dbReference type="EMBL" id="KRO92419.1"/>
    </source>
</evidence>
<organism evidence="2 3">
    <name type="scientific">SAR92 bacterium BACL26 MAG-121220-bin70</name>
    <dbReference type="NCBI Taxonomy" id="1655626"/>
    <lineage>
        <taxon>Bacteria</taxon>
        <taxon>Pseudomonadati</taxon>
        <taxon>Pseudomonadota</taxon>
        <taxon>Gammaproteobacteria</taxon>
        <taxon>Cellvibrionales</taxon>
        <taxon>Porticoccaceae</taxon>
        <taxon>SAR92 clade</taxon>
    </lineage>
</organism>
<dbReference type="SUPFAM" id="SSF54631">
    <property type="entry name" value="CBS-domain pair"/>
    <property type="match status" value="1"/>
</dbReference>
<proteinExistence type="predicted"/>
<accession>A0A0R2U539</accession>
<dbReference type="AlphaFoldDB" id="A0A0R2U539"/>
<evidence type="ECO:0000259" key="1">
    <source>
        <dbReference type="Pfam" id="PF00571"/>
    </source>
</evidence>